<sequence>MKKTFGKTLVKILSVAVCSCAVLSMNSCHDPIFEKINEEVALEKLGINGDVMSFTRFGDYIYLSNGRVYYKTGKSSAKTGELNGQWDRATLPLTESNDGYEVPALTMYLASDSTTLYALTYMWKEDTSDGDQLVDEIHLFATTDKDPSDGTDWREVYLSSIITGTTSKDPYSAIRVIFDNQAYAESERKAYVNVYSKEKSAYTIYRLNGTETPTMVTEGYKLNGTATPDAITAETDMSTVCSTTTYSGTDFFANYHALASTANGIYYSTSATSSAYTSSANLSGSATLHFGKSFNNGTFTTHTSNDLGAGSILSIAPAANALLLGTSSGLGRVNISTDGTPESSSSDFSSNGDSIISEYVFKVFVLDPSKQEDTASNENGTDEYAASTIYGSIRGSSDTFSETGLYAYYPSRHKWNRDGTSDTSSGGN</sequence>
<dbReference type="AlphaFoldDB" id="A0A7T3RC43"/>
<organism evidence="2 3">
    <name type="scientific">Treponema peruense</name>
    <dbReference type="NCBI Taxonomy" id="2787628"/>
    <lineage>
        <taxon>Bacteria</taxon>
        <taxon>Pseudomonadati</taxon>
        <taxon>Spirochaetota</taxon>
        <taxon>Spirochaetia</taxon>
        <taxon>Spirochaetales</taxon>
        <taxon>Treponemataceae</taxon>
        <taxon>Treponema</taxon>
    </lineage>
</organism>
<evidence type="ECO:0000313" key="3">
    <source>
        <dbReference type="Proteomes" id="UP000595224"/>
    </source>
</evidence>
<name>A0A7T3RC43_9SPIR</name>
<feature type="signal peptide" evidence="1">
    <location>
        <begin position="1"/>
        <end position="29"/>
    </location>
</feature>
<dbReference type="Proteomes" id="UP000595224">
    <property type="component" value="Chromosome"/>
</dbReference>
<evidence type="ECO:0000256" key="1">
    <source>
        <dbReference type="SAM" id="SignalP"/>
    </source>
</evidence>
<gene>
    <name evidence="2" type="ORF">IWA51_08940</name>
</gene>
<dbReference type="KEGG" id="tper:IWA51_08940"/>
<reference evidence="2 3" key="1">
    <citation type="submission" date="2020-11" db="EMBL/GenBank/DDBJ databases">
        <title>Treponema Peruensis nv. sp., first commensal Treponema isolated from human feces.</title>
        <authorList>
            <person name="Belkhou C."/>
            <person name="Raes J."/>
        </authorList>
    </citation>
    <scope>NUCLEOTIDE SEQUENCE [LARGE SCALE GENOMIC DNA]</scope>
    <source>
        <strain evidence="2 3">RCC2812</strain>
    </source>
</reference>
<feature type="chain" id="PRO_5033039676" description="Lipoprotein" evidence="1">
    <location>
        <begin position="30"/>
        <end position="428"/>
    </location>
</feature>
<evidence type="ECO:0008006" key="4">
    <source>
        <dbReference type="Google" id="ProtNLM"/>
    </source>
</evidence>
<dbReference type="RefSeq" id="WP_198442153.1">
    <property type="nucleotide sequence ID" value="NZ_CBCSHE010000001.1"/>
</dbReference>
<protein>
    <recommendedName>
        <fullName evidence="4">Lipoprotein</fullName>
    </recommendedName>
</protein>
<keyword evidence="3" id="KW-1185">Reference proteome</keyword>
<proteinExistence type="predicted"/>
<dbReference type="EMBL" id="CP064936">
    <property type="protein sequence ID" value="QQA00393.1"/>
    <property type="molecule type" value="Genomic_DNA"/>
</dbReference>
<evidence type="ECO:0000313" key="2">
    <source>
        <dbReference type="EMBL" id="QQA00393.1"/>
    </source>
</evidence>
<keyword evidence="1" id="KW-0732">Signal</keyword>
<accession>A0A7T3RC43</accession>